<dbReference type="InterPro" id="IPR012827">
    <property type="entry name" value="Hemerythrin_metal-bd"/>
</dbReference>
<proteinExistence type="inferred from homology"/>
<comment type="caution">
    <text evidence="5">The sequence shown here is derived from an EMBL/GenBank/DDBJ whole genome shotgun (WGS) entry which is preliminary data.</text>
</comment>
<dbReference type="CDD" id="cd12107">
    <property type="entry name" value="Hemerythrin"/>
    <property type="match status" value="2"/>
</dbReference>
<sequence length="282" mass="33088">MYEFTKDCMIGIKEIDDEHKKLFDMINDAIALADKTEDVTYIAKNLIKGLKDYAAVHFAHEEAYMKKINDPELDSQIKEHKVFTEKVNSFKLDTSSNETTKKSLNDILVYIVQWLYKHILGSDIMIGKLVEHSDENENDNPFAFTDKYKTDIPLVDDEHRHLFEIIEQTNDLIHEKLLHDKYDEIMRLLDELKTYTETHFSDEEALMEKISYPGIDAQKKAHAAFVDKLVHIDINELDEIDEHQQTYLFELINYLLNWLSNHILASDMKLGEYIKENNISID</sequence>
<dbReference type="AlphaFoldDB" id="A0AAW3JTC4"/>
<protein>
    <submittedName>
        <fullName evidence="5">Hemerythrin</fullName>
    </submittedName>
</protein>
<feature type="domain" description="Hemerythrin-like" evidence="4">
    <location>
        <begin position="11"/>
        <end position="123"/>
    </location>
</feature>
<dbReference type="EMBL" id="LLKB01000001">
    <property type="protein sequence ID" value="KQC86123.1"/>
    <property type="molecule type" value="Genomic_DNA"/>
</dbReference>
<feature type="domain" description="Hemerythrin-like" evidence="4">
    <location>
        <begin position="152"/>
        <end position="271"/>
    </location>
</feature>
<evidence type="ECO:0000256" key="2">
    <source>
        <dbReference type="ARBA" id="ARBA00022723"/>
    </source>
</evidence>
<reference evidence="5 6" key="1">
    <citation type="submission" date="2015-10" db="EMBL/GenBank/DDBJ databases">
        <title>Butyribacter intestini gen. nov., sp. nov., a butyric acid-producing bacterium of the family Lachnospiraceae isolated from the human faeces.</title>
        <authorList>
            <person name="Zou Y."/>
            <person name="Xue W."/>
            <person name="Luo G."/>
            <person name="Lv M."/>
        </authorList>
    </citation>
    <scope>NUCLEOTIDE SEQUENCE [LARGE SCALE GENOMIC DNA]</scope>
    <source>
        <strain evidence="5 6">TF01-11</strain>
    </source>
</reference>
<keyword evidence="6" id="KW-1185">Reference proteome</keyword>
<dbReference type="PANTHER" id="PTHR37164">
    <property type="entry name" value="BACTERIOHEMERYTHRIN"/>
    <property type="match status" value="1"/>
</dbReference>
<dbReference type="InterPro" id="IPR012312">
    <property type="entry name" value="Hemerythrin-like"/>
</dbReference>
<dbReference type="Gene3D" id="1.20.120.50">
    <property type="entry name" value="Hemerythrin-like"/>
    <property type="match status" value="2"/>
</dbReference>
<evidence type="ECO:0000259" key="4">
    <source>
        <dbReference type="Pfam" id="PF01814"/>
    </source>
</evidence>
<comment type="similarity">
    <text evidence="1">Belongs to the hemerythrin family.</text>
</comment>
<dbReference type="PANTHER" id="PTHR37164:SF1">
    <property type="entry name" value="BACTERIOHEMERYTHRIN"/>
    <property type="match status" value="1"/>
</dbReference>
<dbReference type="SUPFAM" id="SSF47188">
    <property type="entry name" value="Hemerythrin-like"/>
    <property type="match status" value="2"/>
</dbReference>
<evidence type="ECO:0000256" key="1">
    <source>
        <dbReference type="ARBA" id="ARBA00010587"/>
    </source>
</evidence>
<keyword evidence="3" id="KW-0408">Iron</keyword>
<evidence type="ECO:0000313" key="6">
    <source>
        <dbReference type="Proteomes" id="UP000050833"/>
    </source>
</evidence>
<name>A0AAW3JTC4_9FIRM</name>
<keyword evidence="2" id="KW-0479">Metal-binding</keyword>
<evidence type="ECO:0000313" key="5">
    <source>
        <dbReference type="EMBL" id="KQC86123.1"/>
    </source>
</evidence>
<dbReference type="Proteomes" id="UP000050833">
    <property type="component" value="Unassembled WGS sequence"/>
</dbReference>
<dbReference type="RefSeq" id="WP_055941371.1">
    <property type="nucleotide sequence ID" value="NZ_DBGBRS010000245.1"/>
</dbReference>
<accession>A0AAW3JTC4</accession>
<organism evidence="5 6">
    <name type="scientific">Butyribacter intestini</name>
    <dbReference type="NCBI Taxonomy" id="1703332"/>
    <lineage>
        <taxon>Bacteria</taxon>
        <taxon>Bacillati</taxon>
        <taxon>Bacillota</taxon>
        <taxon>Clostridia</taxon>
        <taxon>Lachnospirales</taxon>
        <taxon>Lachnospiraceae</taxon>
        <taxon>Butyribacter</taxon>
    </lineage>
</organism>
<dbReference type="InterPro" id="IPR035938">
    <property type="entry name" value="Hemerythrin-like_sf"/>
</dbReference>
<dbReference type="InterPro" id="IPR050669">
    <property type="entry name" value="Hemerythrin"/>
</dbReference>
<dbReference type="NCBIfam" id="NF033749">
    <property type="entry name" value="bact_hemeryth"/>
    <property type="match status" value="2"/>
</dbReference>
<dbReference type="GO" id="GO:0046872">
    <property type="term" value="F:metal ion binding"/>
    <property type="evidence" value="ECO:0007669"/>
    <property type="project" value="UniProtKB-KW"/>
</dbReference>
<gene>
    <name evidence="5" type="ORF">APZ18_02700</name>
</gene>
<evidence type="ECO:0000256" key="3">
    <source>
        <dbReference type="ARBA" id="ARBA00023004"/>
    </source>
</evidence>
<dbReference type="Pfam" id="PF01814">
    <property type="entry name" value="Hemerythrin"/>
    <property type="match status" value="2"/>
</dbReference>
<dbReference type="NCBIfam" id="TIGR02481">
    <property type="entry name" value="hemeryth_dom"/>
    <property type="match status" value="2"/>
</dbReference>